<dbReference type="SFLD" id="SFLDS00003">
    <property type="entry name" value="Haloacid_Dehalogenase"/>
    <property type="match status" value="1"/>
</dbReference>
<dbReference type="Proteomes" id="UP000001366">
    <property type="component" value="Chromosome"/>
</dbReference>
<name>C0QRV8_PERMH</name>
<evidence type="ECO:0000256" key="4">
    <source>
        <dbReference type="ARBA" id="ARBA00013078"/>
    </source>
</evidence>
<comment type="pathway">
    <text evidence="2">Organic acid metabolism; glycolate biosynthesis; glycolate from 2-phosphoglycolate: step 1/1.</text>
</comment>
<dbReference type="Gene3D" id="3.40.50.1000">
    <property type="entry name" value="HAD superfamily/HAD-like"/>
    <property type="match status" value="1"/>
</dbReference>
<dbReference type="InterPro" id="IPR050155">
    <property type="entry name" value="HAD-like_hydrolase_sf"/>
</dbReference>
<dbReference type="SFLD" id="SFLDG01135">
    <property type="entry name" value="C1.5.6:_HAD__Beta-PGM__Phospha"/>
    <property type="match status" value="1"/>
</dbReference>
<sequence>MDRQNYQKVSGVQDQIDLIRDKDIFLFDLDGTVIDSSKDIAVAVNYTLEKLGKDPLEESEIIKHVGYGGRRLMEGVLKKDDHLLIDRAVSIFREYYFKNPAEYTVLYPYVEDLFIELKRKDKKIGIVTNKYEDISRRIIEKLGVDRYLDILLGGDSVERKKPDPYPVLYAVEKLGSKPEKSVMIGDSEADIQAGRSAGLTTVFVTYGFGKEEKVIVHNPDFVIGDISQLLDLFSG</sequence>
<dbReference type="InterPro" id="IPR036412">
    <property type="entry name" value="HAD-like_sf"/>
</dbReference>
<dbReference type="GO" id="GO:0008967">
    <property type="term" value="F:phosphoglycolate phosphatase activity"/>
    <property type="evidence" value="ECO:0007669"/>
    <property type="project" value="UniProtKB-EC"/>
</dbReference>
<dbReference type="SUPFAM" id="SSF56784">
    <property type="entry name" value="HAD-like"/>
    <property type="match status" value="1"/>
</dbReference>
<accession>C0QRV8</accession>
<keyword evidence="6" id="KW-1185">Reference proteome</keyword>
<keyword evidence="5" id="KW-0378">Hydrolase</keyword>
<comment type="catalytic activity">
    <reaction evidence="1">
        <text>2-phosphoglycolate + H2O = glycolate + phosphate</text>
        <dbReference type="Rhea" id="RHEA:14369"/>
        <dbReference type="ChEBI" id="CHEBI:15377"/>
        <dbReference type="ChEBI" id="CHEBI:29805"/>
        <dbReference type="ChEBI" id="CHEBI:43474"/>
        <dbReference type="ChEBI" id="CHEBI:58033"/>
        <dbReference type="EC" id="3.1.3.18"/>
    </reaction>
</comment>
<dbReference type="InterPro" id="IPR006439">
    <property type="entry name" value="HAD-SF_hydro_IA"/>
</dbReference>
<dbReference type="PRINTS" id="PR00413">
    <property type="entry name" value="HADHALOGNASE"/>
</dbReference>
<gene>
    <name evidence="5" type="ordered locus">PERMA_1639</name>
</gene>
<dbReference type="SFLD" id="SFLDG01129">
    <property type="entry name" value="C1.5:_HAD__Beta-PGM__Phosphata"/>
    <property type="match status" value="1"/>
</dbReference>
<dbReference type="EMBL" id="CP001230">
    <property type="protein sequence ID" value="ACO04186.1"/>
    <property type="molecule type" value="Genomic_DNA"/>
</dbReference>
<reference evidence="5 6" key="1">
    <citation type="journal article" date="2009" name="J. Bacteriol.">
        <title>Complete and draft genome sequences of six members of the Aquificales.</title>
        <authorList>
            <person name="Reysenbach A.L."/>
            <person name="Hamamura N."/>
            <person name="Podar M."/>
            <person name="Griffiths E."/>
            <person name="Ferreira S."/>
            <person name="Hochstein R."/>
            <person name="Heidelberg J."/>
            <person name="Johnson J."/>
            <person name="Mead D."/>
            <person name="Pohorille A."/>
            <person name="Sarmiento M."/>
            <person name="Schweighofer K."/>
            <person name="Seshadri R."/>
            <person name="Voytek M.A."/>
        </authorList>
    </citation>
    <scope>NUCLEOTIDE SEQUENCE [LARGE SCALE GENOMIC DNA]</scope>
    <source>
        <strain evidence="6">DSM 14350 / EX-H1</strain>
    </source>
</reference>
<evidence type="ECO:0000313" key="6">
    <source>
        <dbReference type="Proteomes" id="UP000001366"/>
    </source>
</evidence>
<dbReference type="NCBIfam" id="TIGR01662">
    <property type="entry name" value="HAD-SF-IIIA"/>
    <property type="match status" value="1"/>
</dbReference>
<evidence type="ECO:0000256" key="1">
    <source>
        <dbReference type="ARBA" id="ARBA00000830"/>
    </source>
</evidence>
<dbReference type="GO" id="GO:0005829">
    <property type="term" value="C:cytosol"/>
    <property type="evidence" value="ECO:0007669"/>
    <property type="project" value="TreeGrafter"/>
</dbReference>
<dbReference type="EC" id="3.1.3.18" evidence="4"/>
<dbReference type="HOGENOM" id="CLU_045011_19_1_0"/>
<dbReference type="Gene3D" id="1.10.150.240">
    <property type="entry name" value="Putative phosphatase, domain 2"/>
    <property type="match status" value="1"/>
</dbReference>
<dbReference type="PANTHER" id="PTHR43434:SF1">
    <property type="entry name" value="PHOSPHOGLYCOLATE PHOSPHATASE"/>
    <property type="match status" value="1"/>
</dbReference>
<dbReference type="InterPro" id="IPR023214">
    <property type="entry name" value="HAD_sf"/>
</dbReference>
<evidence type="ECO:0000256" key="2">
    <source>
        <dbReference type="ARBA" id="ARBA00004818"/>
    </source>
</evidence>
<dbReference type="PaxDb" id="123214-PERMA_1639"/>
<dbReference type="eggNOG" id="COG0546">
    <property type="taxonomic scope" value="Bacteria"/>
</dbReference>
<dbReference type="InterPro" id="IPR041492">
    <property type="entry name" value="HAD_2"/>
</dbReference>
<evidence type="ECO:0000256" key="3">
    <source>
        <dbReference type="ARBA" id="ARBA00006171"/>
    </source>
</evidence>
<dbReference type="AlphaFoldDB" id="C0QRV8"/>
<dbReference type="NCBIfam" id="TIGR01509">
    <property type="entry name" value="HAD-SF-IA-v3"/>
    <property type="match status" value="1"/>
</dbReference>
<protein>
    <recommendedName>
        <fullName evidence="4">phosphoglycolate phosphatase</fullName>
        <ecNumber evidence="4">3.1.3.18</ecNumber>
    </recommendedName>
</protein>
<dbReference type="PANTHER" id="PTHR43434">
    <property type="entry name" value="PHOSPHOGLYCOLATE PHOSPHATASE"/>
    <property type="match status" value="1"/>
</dbReference>
<dbReference type="FunFam" id="3.40.50.1000:FF:000022">
    <property type="entry name" value="Phosphoglycolate phosphatase"/>
    <property type="match status" value="1"/>
</dbReference>
<dbReference type="STRING" id="123214.PERMA_1639"/>
<comment type="similarity">
    <text evidence="3">Belongs to the HAD-like hydrolase superfamily. CbbY/CbbZ/Gph/YieH family.</text>
</comment>
<dbReference type="KEGG" id="pmx:PERMA_1639"/>
<dbReference type="RefSeq" id="WP_012676424.1">
    <property type="nucleotide sequence ID" value="NC_012440.1"/>
</dbReference>
<dbReference type="OrthoDB" id="9807630at2"/>
<dbReference type="Pfam" id="PF13419">
    <property type="entry name" value="HAD_2"/>
    <property type="match status" value="1"/>
</dbReference>
<dbReference type="InterPro" id="IPR006549">
    <property type="entry name" value="HAD-SF_hydro_IIIA"/>
</dbReference>
<evidence type="ECO:0000313" key="5">
    <source>
        <dbReference type="EMBL" id="ACO04186.1"/>
    </source>
</evidence>
<dbReference type="InterPro" id="IPR023198">
    <property type="entry name" value="PGP-like_dom2"/>
</dbReference>
<dbReference type="GO" id="GO:0006281">
    <property type="term" value="P:DNA repair"/>
    <property type="evidence" value="ECO:0007669"/>
    <property type="project" value="TreeGrafter"/>
</dbReference>
<organism evidence="5 6">
    <name type="scientific">Persephonella marina (strain DSM 14350 / EX-H1)</name>
    <dbReference type="NCBI Taxonomy" id="123214"/>
    <lineage>
        <taxon>Bacteria</taxon>
        <taxon>Pseudomonadati</taxon>
        <taxon>Aquificota</taxon>
        <taxon>Aquificia</taxon>
        <taxon>Aquificales</taxon>
        <taxon>Hydrogenothermaceae</taxon>
        <taxon>Persephonella</taxon>
    </lineage>
</organism>
<dbReference type="NCBIfam" id="TIGR01549">
    <property type="entry name" value="HAD-SF-IA-v1"/>
    <property type="match status" value="1"/>
</dbReference>
<proteinExistence type="inferred from homology"/>